<accession>H3GII2</accession>
<dbReference type="AlphaFoldDB" id="H3GII2"/>
<dbReference type="InParanoid" id="H3GII2"/>
<evidence type="ECO:0000313" key="4">
    <source>
        <dbReference type="Proteomes" id="UP000005238"/>
    </source>
</evidence>
<feature type="compositionally biased region" description="Basic residues" evidence="1">
    <location>
        <begin position="78"/>
        <end position="104"/>
    </location>
</feature>
<dbReference type="InterPro" id="IPR013103">
    <property type="entry name" value="RVT_2"/>
</dbReference>
<dbReference type="STRING" id="164328.H3GII2"/>
<dbReference type="Proteomes" id="UP000005238">
    <property type="component" value="Unassembled WGS sequence"/>
</dbReference>
<evidence type="ECO:0000256" key="1">
    <source>
        <dbReference type="SAM" id="MobiDB-lite"/>
    </source>
</evidence>
<dbReference type="OMA" id="VIEMTTN"/>
<reference evidence="4" key="1">
    <citation type="journal article" date="2006" name="Science">
        <title>Phytophthora genome sequences uncover evolutionary origins and mechanisms of pathogenesis.</title>
        <authorList>
            <person name="Tyler B.M."/>
            <person name="Tripathy S."/>
            <person name="Zhang X."/>
            <person name="Dehal P."/>
            <person name="Jiang R.H."/>
            <person name="Aerts A."/>
            <person name="Arredondo F.D."/>
            <person name="Baxter L."/>
            <person name="Bensasson D."/>
            <person name="Beynon J.L."/>
            <person name="Chapman J."/>
            <person name="Damasceno C.M."/>
            <person name="Dorrance A.E."/>
            <person name="Dou D."/>
            <person name="Dickerman A.W."/>
            <person name="Dubchak I.L."/>
            <person name="Garbelotto M."/>
            <person name="Gijzen M."/>
            <person name="Gordon S.G."/>
            <person name="Govers F."/>
            <person name="Grunwald N.J."/>
            <person name="Huang W."/>
            <person name="Ivors K.L."/>
            <person name="Jones R.W."/>
            <person name="Kamoun S."/>
            <person name="Krampis K."/>
            <person name="Lamour K.H."/>
            <person name="Lee M.K."/>
            <person name="McDonald W.H."/>
            <person name="Medina M."/>
            <person name="Meijer H.J."/>
            <person name="Nordberg E.K."/>
            <person name="Maclean D.J."/>
            <person name="Ospina-Giraldo M.D."/>
            <person name="Morris P.F."/>
            <person name="Phuntumart V."/>
            <person name="Putnam N.H."/>
            <person name="Rash S."/>
            <person name="Rose J.K."/>
            <person name="Sakihama Y."/>
            <person name="Salamov A.A."/>
            <person name="Savidor A."/>
            <person name="Scheuring C.F."/>
            <person name="Smith B.M."/>
            <person name="Sobral B.W."/>
            <person name="Terry A."/>
            <person name="Torto-Alalibo T.A."/>
            <person name="Win J."/>
            <person name="Xu Z."/>
            <person name="Zhang H."/>
            <person name="Grigoriev I.V."/>
            <person name="Rokhsar D.S."/>
            <person name="Boore J.L."/>
        </authorList>
    </citation>
    <scope>NUCLEOTIDE SEQUENCE [LARGE SCALE GENOMIC DNA]</scope>
    <source>
        <strain evidence="4">Pr102</strain>
    </source>
</reference>
<sequence length="221" mass="25225">MIVDISEETKGYREYLPRDRVVVTTQHVKNIETLDKTQNEQVQRLYLREEDGTDEDESTDDAVGAAKADDTGNATTASRRRKKKKGRPKKKPWQRKRHMTRSAARKAAEDADDSAQQEEASSTTPHRDDWLKAMTEELEAVENNGVRKIVRLPHGVRVLHTKWVYKTKRDTECLLERLKARLVACGNEQEFGVNCGVTFAAVIEMTTNEVVLELRKALYGL</sequence>
<dbReference type="EMBL" id="DS566012">
    <property type="status" value="NOT_ANNOTATED_CDS"/>
    <property type="molecule type" value="Genomic_DNA"/>
</dbReference>
<organism evidence="3 4">
    <name type="scientific">Phytophthora ramorum</name>
    <name type="common">Sudden oak death agent</name>
    <dbReference type="NCBI Taxonomy" id="164328"/>
    <lineage>
        <taxon>Eukaryota</taxon>
        <taxon>Sar</taxon>
        <taxon>Stramenopiles</taxon>
        <taxon>Oomycota</taxon>
        <taxon>Peronosporomycetes</taxon>
        <taxon>Peronosporales</taxon>
        <taxon>Peronosporaceae</taxon>
        <taxon>Phytophthora</taxon>
    </lineage>
</organism>
<proteinExistence type="predicted"/>
<protein>
    <recommendedName>
        <fullName evidence="2">Reverse transcriptase Ty1/copia-type domain-containing protein</fullName>
    </recommendedName>
</protein>
<feature type="compositionally biased region" description="Acidic residues" evidence="1">
    <location>
        <begin position="51"/>
        <end position="60"/>
    </location>
</feature>
<feature type="domain" description="Reverse transcriptase Ty1/copia-type" evidence="2">
    <location>
        <begin position="146"/>
        <end position="209"/>
    </location>
</feature>
<reference evidence="3" key="2">
    <citation type="submission" date="2015-06" db="UniProtKB">
        <authorList>
            <consortium name="EnsemblProtists"/>
        </authorList>
    </citation>
    <scope>IDENTIFICATION</scope>
    <source>
        <strain evidence="3">Pr102</strain>
    </source>
</reference>
<dbReference type="Pfam" id="PF07727">
    <property type="entry name" value="RVT_2"/>
    <property type="match status" value="1"/>
</dbReference>
<keyword evidence="4" id="KW-1185">Reference proteome</keyword>
<name>H3GII2_PHYRM</name>
<feature type="region of interest" description="Disordered" evidence="1">
    <location>
        <begin position="47"/>
        <end position="128"/>
    </location>
</feature>
<dbReference type="HOGENOM" id="CLU_001650_4_1_1"/>
<evidence type="ECO:0000259" key="2">
    <source>
        <dbReference type="Pfam" id="PF07727"/>
    </source>
</evidence>
<dbReference type="EnsemblProtists" id="Phyra75874">
    <property type="protein sequence ID" value="Phyra75874"/>
    <property type="gene ID" value="Phyra75874"/>
</dbReference>
<dbReference type="eggNOG" id="KOG0017">
    <property type="taxonomic scope" value="Eukaryota"/>
</dbReference>
<evidence type="ECO:0000313" key="3">
    <source>
        <dbReference type="EnsemblProtists" id="Phyra75874"/>
    </source>
</evidence>